<keyword evidence="4" id="KW-1185">Reference proteome</keyword>
<comment type="similarity">
    <text evidence="1">Belongs to the CTAG/PCC1 family.</text>
</comment>
<dbReference type="InterPro" id="IPR015419">
    <property type="entry name" value="CTAG/Pcc1"/>
</dbReference>
<dbReference type="AlphaFoldDB" id="A0A7J8EKL9"/>
<evidence type="ECO:0000313" key="4">
    <source>
        <dbReference type="Proteomes" id="UP000593571"/>
    </source>
</evidence>
<comment type="caution">
    <text evidence="3">The sequence shown here is derived from an EMBL/GenBank/DDBJ whole genome shotgun (WGS) entry which is preliminary data.</text>
</comment>
<name>A0A7J8EKL9_ROUAE</name>
<evidence type="ECO:0000256" key="1">
    <source>
        <dbReference type="ARBA" id="ARBA00007073"/>
    </source>
</evidence>
<feature type="region of interest" description="Disordered" evidence="2">
    <location>
        <begin position="1"/>
        <end position="98"/>
    </location>
</feature>
<dbReference type="Proteomes" id="UP000593571">
    <property type="component" value="Unassembled WGS sequence"/>
</dbReference>
<reference evidence="3 4" key="1">
    <citation type="journal article" date="2020" name="Nature">
        <title>Six reference-quality genomes reveal evolution of bat adaptations.</title>
        <authorList>
            <person name="Jebb D."/>
            <person name="Huang Z."/>
            <person name="Pippel M."/>
            <person name="Hughes G.M."/>
            <person name="Lavrichenko K."/>
            <person name="Devanna P."/>
            <person name="Winkler S."/>
            <person name="Jermiin L.S."/>
            <person name="Skirmuntt E.C."/>
            <person name="Katzourakis A."/>
            <person name="Burkitt-Gray L."/>
            <person name="Ray D.A."/>
            <person name="Sullivan K.A.M."/>
            <person name="Roscito J.G."/>
            <person name="Kirilenko B.M."/>
            <person name="Davalos L.M."/>
            <person name="Corthals A.P."/>
            <person name="Power M.L."/>
            <person name="Jones G."/>
            <person name="Ransome R.D."/>
            <person name="Dechmann D.K.N."/>
            <person name="Locatelli A.G."/>
            <person name="Puechmaille S.J."/>
            <person name="Fedrigo O."/>
            <person name="Jarvis E.D."/>
            <person name="Hiller M."/>
            <person name="Vernes S.C."/>
            <person name="Myers E.W."/>
            <person name="Teeling E.C."/>
        </authorList>
    </citation>
    <scope>NUCLEOTIDE SEQUENCE [LARGE SCALE GENOMIC DNA]</scope>
    <source>
        <strain evidence="3">MRouAeg1</strain>
        <tissue evidence="3">Muscle</tissue>
    </source>
</reference>
<gene>
    <name evidence="3" type="ORF">HJG63_012588</name>
</gene>
<evidence type="ECO:0000256" key="2">
    <source>
        <dbReference type="SAM" id="MobiDB-lite"/>
    </source>
</evidence>
<protein>
    <submittedName>
        <fullName evidence="3">Uncharacterized protein</fullName>
    </submittedName>
</protein>
<feature type="compositionally biased region" description="Gly residues" evidence="2">
    <location>
        <begin position="14"/>
        <end position="57"/>
    </location>
</feature>
<dbReference type="EMBL" id="JACASE010000009">
    <property type="protein sequence ID" value="KAF6435871.1"/>
    <property type="molecule type" value="Genomic_DNA"/>
</dbReference>
<sequence length="228" mass="22669">MREVAAAIQAVEEGAGGVPGAGGGLGSLEDQGGPGDPNGQGLLGIPGEQSGSGGPSGQGSPDNQGVPGTPNDQESPDAPENQGGCAAPDDQVGPIASDIQGGACACDHHGGPDAQYEQGGHRGLGGPGTEMVRSVSLGAPHAAWAARASGPGGDAAPEAEGSGDIRIIFMINVPFQSHLEAEIVHLAMDIEHPPHNPAVRIEFRVRGRILAVSVLERANMGVAASVRT</sequence>
<evidence type="ECO:0000313" key="3">
    <source>
        <dbReference type="EMBL" id="KAF6435871.1"/>
    </source>
</evidence>
<accession>A0A7J8EKL9</accession>
<proteinExistence type="inferred from homology"/>
<dbReference type="Pfam" id="PF09341">
    <property type="entry name" value="Pcc1"/>
    <property type="match status" value="1"/>
</dbReference>
<organism evidence="3 4">
    <name type="scientific">Rousettus aegyptiacus</name>
    <name type="common">Egyptian fruit bat</name>
    <name type="synonym">Pteropus aegyptiacus</name>
    <dbReference type="NCBI Taxonomy" id="9407"/>
    <lineage>
        <taxon>Eukaryota</taxon>
        <taxon>Metazoa</taxon>
        <taxon>Chordata</taxon>
        <taxon>Craniata</taxon>
        <taxon>Vertebrata</taxon>
        <taxon>Euteleostomi</taxon>
        <taxon>Mammalia</taxon>
        <taxon>Eutheria</taxon>
        <taxon>Laurasiatheria</taxon>
        <taxon>Chiroptera</taxon>
        <taxon>Yinpterochiroptera</taxon>
        <taxon>Pteropodoidea</taxon>
        <taxon>Pteropodidae</taxon>
        <taxon>Rousettinae</taxon>
        <taxon>Rousettus</taxon>
    </lineage>
</organism>